<evidence type="ECO:0000313" key="9">
    <source>
        <dbReference type="EMBL" id="MDR6596526.1"/>
    </source>
</evidence>
<keyword evidence="3 6" id="KW-0731">Sigma factor</keyword>
<feature type="domain" description="RNA polymerase sigma-70 region 2" evidence="7">
    <location>
        <begin position="30"/>
        <end position="92"/>
    </location>
</feature>
<dbReference type="EMBL" id="JAVDSG010000001">
    <property type="protein sequence ID" value="MDR6596526.1"/>
    <property type="molecule type" value="Genomic_DNA"/>
</dbReference>
<dbReference type="Proteomes" id="UP001268819">
    <property type="component" value="Unassembled WGS sequence"/>
</dbReference>
<keyword evidence="10" id="KW-1185">Reference proteome</keyword>
<dbReference type="Gene3D" id="1.10.10.10">
    <property type="entry name" value="Winged helix-like DNA-binding domain superfamily/Winged helix DNA-binding domain"/>
    <property type="match status" value="1"/>
</dbReference>
<dbReference type="SUPFAM" id="SSF88946">
    <property type="entry name" value="Sigma2 domain of RNA polymerase sigma factors"/>
    <property type="match status" value="1"/>
</dbReference>
<evidence type="ECO:0000259" key="8">
    <source>
        <dbReference type="Pfam" id="PF08281"/>
    </source>
</evidence>
<dbReference type="CDD" id="cd06171">
    <property type="entry name" value="Sigma70_r4"/>
    <property type="match status" value="1"/>
</dbReference>
<evidence type="ECO:0000259" key="7">
    <source>
        <dbReference type="Pfam" id="PF04542"/>
    </source>
</evidence>
<dbReference type="Gene3D" id="1.10.1740.10">
    <property type="match status" value="1"/>
</dbReference>
<dbReference type="Pfam" id="PF08281">
    <property type="entry name" value="Sigma70_r4_2"/>
    <property type="match status" value="1"/>
</dbReference>
<protein>
    <recommendedName>
        <fullName evidence="6">RNA polymerase sigma factor</fullName>
    </recommendedName>
</protein>
<dbReference type="InterPro" id="IPR013249">
    <property type="entry name" value="RNA_pol_sigma70_r4_t2"/>
</dbReference>
<dbReference type="InterPro" id="IPR014293">
    <property type="entry name" value="RNA_pol_sigma70_actinobac"/>
</dbReference>
<dbReference type="Pfam" id="PF04542">
    <property type="entry name" value="Sigma70_r2"/>
    <property type="match status" value="1"/>
</dbReference>
<evidence type="ECO:0000256" key="1">
    <source>
        <dbReference type="ARBA" id="ARBA00010641"/>
    </source>
</evidence>
<keyword evidence="5 6" id="KW-0804">Transcription</keyword>
<reference evidence="9 10" key="1">
    <citation type="submission" date="2023-07" db="EMBL/GenBank/DDBJ databases">
        <title>Sequencing the genomes of 1000 actinobacteria strains.</title>
        <authorList>
            <person name="Klenk H.-P."/>
        </authorList>
    </citation>
    <scope>NUCLEOTIDE SEQUENCE [LARGE SCALE GENOMIC DNA]</scope>
    <source>
        <strain evidence="9 10">DSM 43749</strain>
    </source>
</reference>
<dbReference type="PANTHER" id="PTHR43133:SF59">
    <property type="entry name" value="ECF RNA POLYMERASE SIGMA FACTOR SIGR"/>
    <property type="match status" value="1"/>
</dbReference>
<evidence type="ECO:0000256" key="6">
    <source>
        <dbReference type="RuleBase" id="RU000716"/>
    </source>
</evidence>
<feature type="domain" description="RNA polymerase sigma factor 70 region 4 type 2" evidence="8">
    <location>
        <begin position="134"/>
        <end position="184"/>
    </location>
</feature>
<sequence>MPATRTQDTSTDETAEERAARFERDAMPMLDQLYSAALRMTRNPADAEDLVQETFLKAYSAFASFSRGTNLKAWLYRILTNTYINGYRKKQRQPQQQPTDEITDWQLAQAESHTSSGLRSAEVDALDRLPDSDVKDALQRLPEEFRIAVYLADVEGFAYKEIADIMGTPIGTVMSRLHRGRRQLREQLADVARERGFLRDGQAEVAGR</sequence>
<proteinExistence type="inferred from homology"/>
<comment type="caution">
    <text evidence="9">The sequence shown here is derived from an EMBL/GenBank/DDBJ whole genome shotgun (WGS) entry which is preliminary data.</text>
</comment>
<organism evidence="9 10">
    <name type="scientific">Saccharothrix longispora</name>
    <dbReference type="NCBI Taxonomy" id="33920"/>
    <lineage>
        <taxon>Bacteria</taxon>
        <taxon>Bacillati</taxon>
        <taxon>Actinomycetota</taxon>
        <taxon>Actinomycetes</taxon>
        <taxon>Pseudonocardiales</taxon>
        <taxon>Pseudonocardiaceae</taxon>
        <taxon>Saccharothrix</taxon>
    </lineage>
</organism>
<evidence type="ECO:0000256" key="2">
    <source>
        <dbReference type="ARBA" id="ARBA00023015"/>
    </source>
</evidence>
<evidence type="ECO:0000256" key="3">
    <source>
        <dbReference type="ARBA" id="ARBA00023082"/>
    </source>
</evidence>
<dbReference type="NCBIfam" id="TIGR02937">
    <property type="entry name" value="sigma70-ECF"/>
    <property type="match status" value="1"/>
</dbReference>
<dbReference type="RefSeq" id="WP_310309615.1">
    <property type="nucleotide sequence ID" value="NZ_BAAAXB010000001.1"/>
</dbReference>
<dbReference type="InterPro" id="IPR013324">
    <property type="entry name" value="RNA_pol_sigma_r3/r4-like"/>
</dbReference>
<evidence type="ECO:0000256" key="5">
    <source>
        <dbReference type="ARBA" id="ARBA00023163"/>
    </source>
</evidence>
<dbReference type="InterPro" id="IPR000838">
    <property type="entry name" value="RNA_pol_sigma70_ECF_CS"/>
</dbReference>
<dbReference type="InterPro" id="IPR039425">
    <property type="entry name" value="RNA_pol_sigma-70-like"/>
</dbReference>
<dbReference type="PROSITE" id="PS01063">
    <property type="entry name" value="SIGMA70_ECF"/>
    <property type="match status" value="1"/>
</dbReference>
<evidence type="ECO:0000256" key="4">
    <source>
        <dbReference type="ARBA" id="ARBA00023125"/>
    </source>
</evidence>
<accession>A0ABU1Q1I5</accession>
<gene>
    <name evidence="9" type="ORF">J2S66_004910</name>
</gene>
<dbReference type="NCBIfam" id="TIGR02947">
    <property type="entry name" value="SigH_actino"/>
    <property type="match status" value="1"/>
</dbReference>
<dbReference type="InterPro" id="IPR007627">
    <property type="entry name" value="RNA_pol_sigma70_r2"/>
</dbReference>
<name>A0ABU1Q1I5_9PSEU</name>
<keyword evidence="4 6" id="KW-0238">DNA-binding</keyword>
<dbReference type="InterPro" id="IPR036388">
    <property type="entry name" value="WH-like_DNA-bd_sf"/>
</dbReference>
<dbReference type="InterPro" id="IPR013325">
    <property type="entry name" value="RNA_pol_sigma_r2"/>
</dbReference>
<keyword evidence="2 6" id="KW-0805">Transcription regulation</keyword>
<dbReference type="InterPro" id="IPR014284">
    <property type="entry name" value="RNA_pol_sigma-70_dom"/>
</dbReference>
<comment type="similarity">
    <text evidence="1 6">Belongs to the sigma-70 factor family. ECF subfamily.</text>
</comment>
<dbReference type="SUPFAM" id="SSF88659">
    <property type="entry name" value="Sigma3 and sigma4 domains of RNA polymerase sigma factors"/>
    <property type="match status" value="1"/>
</dbReference>
<evidence type="ECO:0000313" key="10">
    <source>
        <dbReference type="Proteomes" id="UP001268819"/>
    </source>
</evidence>
<dbReference type="PANTHER" id="PTHR43133">
    <property type="entry name" value="RNA POLYMERASE ECF-TYPE SIGMA FACTO"/>
    <property type="match status" value="1"/>
</dbReference>